<evidence type="ECO:0000256" key="5">
    <source>
        <dbReference type="ARBA" id="ARBA00022989"/>
    </source>
</evidence>
<accession>A0A6G6J139</accession>
<evidence type="ECO:0000313" key="8">
    <source>
        <dbReference type="EMBL" id="QIE88982.1"/>
    </source>
</evidence>
<gene>
    <name evidence="8" type="ORF">G5B91_23030</name>
</gene>
<dbReference type="RefSeq" id="WP_024764952.1">
    <property type="nucleotide sequence ID" value="NZ_CP049140.1"/>
</dbReference>
<dbReference type="InterPro" id="IPR001123">
    <property type="entry name" value="LeuE-type"/>
</dbReference>
<comment type="subcellular location">
    <subcellularLocation>
        <location evidence="1">Cell membrane</location>
        <topology evidence="1">Multi-pass membrane protein</topology>
    </subcellularLocation>
</comment>
<dbReference type="EMBL" id="CP049140">
    <property type="protein sequence ID" value="QIE88982.1"/>
    <property type="molecule type" value="Genomic_DNA"/>
</dbReference>
<dbReference type="Proteomes" id="UP000501063">
    <property type="component" value="Chromosome"/>
</dbReference>
<feature type="transmembrane region" description="Helical" evidence="7">
    <location>
        <begin position="35"/>
        <end position="61"/>
    </location>
</feature>
<evidence type="ECO:0000256" key="7">
    <source>
        <dbReference type="SAM" id="Phobius"/>
    </source>
</evidence>
<evidence type="ECO:0000256" key="2">
    <source>
        <dbReference type="ARBA" id="ARBA00007928"/>
    </source>
</evidence>
<keyword evidence="6 7" id="KW-0472">Membrane</keyword>
<evidence type="ECO:0000313" key="9">
    <source>
        <dbReference type="Proteomes" id="UP000501063"/>
    </source>
</evidence>
<keyword evidence="4 7" id="KW-0812">Transmembrane</keyword>
<dbReference type="PANTHER" id="PTHR30086:SF14">
    <property type="entry name" value="HOMOSERINE_HOMOSERINE LACTONE EFFLUX PROTEIN"/>
    <property type="match status" value="1"/>
</dbReference>
<comment type="similarity">
    <text evidence="2">Belongs to the Rht family.</text>
</comment>
<dbReference type="GO" id="GO:0042970">
    <property type="term" value="F:homoserine transmembrane transporter activity"/>
    <property type="evidence" value="ECO:0007669"/>
    <property type="project" value="TreeGrafter"/>
</dbReference>
<dbReference type="AlphaFoldDB" id="A0A6G6J139"/>
<protein>
    <submittedName>
        <fullName evidence="8">LysE family translocator</fullName>
    </submittedName>
</protein>
<dbReference type="Pfam" id="PF01810">
    <property type="entry name" value="LysE"/>
    <property type="match status" value="1"/>
</dbReference>
<dbReference type="PANTHER" id="PTHR30086">
    <property type="entry name" value="ARGININE EXPORTER PROTEIN ARGO"/>
    <property type="match status" value="1"/>
</dbReference>
<feature type="transmembrane region" description="Helical" evidence="7">
    <location>
        <begin position="182"/>
        <end position="200"/>
    </location>
</feature>
<organism evidence="8 9">
    <name type="scientific">Pseudomonas nitroreducens</name>
    <dbReference type="NCBI Taxonomy" id="46680"/>
    <lineage>
        <taxon>Bacteria</taxon>
        <taxon>Pseudomonadati</taxon>
        <taxon>Pseudomonadota</taxon>
        <taxon>Gammaproteobacteria</taxon>
        <taxon>Pseudomonadales</taxon>
        <taxon>Pseudomonadaceae</taxon>
        <taxon>Pseudomonas</taxon>
    </lineage>
</organism>
<name>A0A6G6J139_PSENT</name>
<evidence type="ECO:0000256" key="4">
    <source>
        <dbReference type="ARBA" id="ARBA00022692"/>
    </source>
</evidence>
<reference evidence="8 9" key="1">
    <citation type="submission" date="2020-02" db="EMBL/GenBank/DDBJ databases">
        <title>Integrative conjugative elements (ICEs) and plasmids drive adaptation of Pseudomonas nitroreducens strain HBP1 to wastewater environment.</title>
        <authorList>
            <person name="Sentchilo V."/>
            <person name="Carraro N."/>
            <person name="Bertelli C."/>
            <person name="van der Meer J.R."/>
        </authorList>
    </citation>
    <scope>NUCLEOTIDE SEQUENCE [LARGE SCALE GENOMIC DNA]</scope>
    <source>
        <strain evidence="8 9">HBP1</strain>
    </source>
</reference>
<proteinExistence type="inferred from homology"/>
<dbReference type="GO" id="GO:0005886">
    <property type="term" value="C:plasma membrane"/>
    <property type="evidence" value="ECO:0007669"/>
    <property type="project" value="UniProtKB-SubCell"/>
</dbReference>
<keyword evidence="5 7" id="KW-1133">Transmembrane helix</keyword>
<keyword evidence="3" id="KW-1003">Cell membrane</keyword>
<feature type="transmembrane region" description="Helical" evidence="7">
    <location>
        <begin position="70"/>
        <end position="87"/>
    </location>
</feature>
<evidence type="ECO:0000256" key="6">
    <source>
        <dbReference type="ARBA" id="ARBA00023136"/>
    </source>
</evidence>
<feature type="transmembrane region" description="Helical" evidence="7">
    <location>
        <begin position="142"/>
        <end position="162"/>
    </location>
</feature>
<dbReference type="KEGG" id="pnt:G5B91_23030"/>
<feature type="transmembrane region" description="Helical" evidence="7">
    <location>
        <begin position="107"/>
        <end position="130"/>
    </location>
</feature>
<sequence>MNAEFLLTAFVVVLLPGTGVLYTLAVGLGLGARAATLAALGCTLGMVPQLLLATFGLSLILQASAASFQVIRWLGTAYLLFIAWQVLRGNGALALDSAGSPRSTTQLVGTGLWLNLLNPKLGLFFLAFLPQFVPAGSADAKALFLVLGLAFALMTFLVFIGYGLLAARVRDHVIGRPAVMKGIRWGFSLAFVVLALRLAAETLPPT</sequence>
<evidence type="ECO:0000256" key="1">
    <source>
        <dbReference type="ARBA" id="ARBA00004651"/>
    </source>
</evidence>
<evidence type="ECO:0000256" key="3">
    <source>
        <dbReference type="ARBA" id="ARBA00022475"/>
    </source>
</evidence>